<keyword evidence="2" id="KW-1185">Reference proteome</keyword>
<accession>A0A6S7IB76</accession>
<dbReference type="InterPro" id="IPR036279">
    <property type="entry name" value="5-3_exonuclease_C_sf"/>
</dbReference>
<proteinExistence type="predicted"/>
<sequence length="466" mass="53427">MGILKVSFAFVERINSGSTCQKTSGKVCAVDASCWLHKALAVSFKDLAMIATAFIELPSTPSQIGNQGNVVEMAKILTHLKLTKEKLTDMCIAAGCDYMENILGICINKAKKIACENKNYFNVFQSLPFAPTDYKKRFQQAQMSGHTLDLLITRQGSNLINGICVHTPWISDHSIVQFKTTTKKPSVARKTISYRRWKSLDVNQFRQSIDDIDIQSVNSLSDLALLYNSALRDLLEKHVPLRSKTVTLHPQAEWFDAKLLIEKRAKRELERKFRLSNSPEDIRQFNEHSEYYSHLLVTRQKFYTDKIESNHGDQKVLFQVLDKLLHRENQRQFPPHDNLDDLTNMFADFFVRKIDTICSQLHLATVDKLLRFESSCETVEKFEYFSSVSEHQIENIIRLTNNKSCKLDPIPTWLLKQCIPALLPLITKNVNLSLHDAFMPTLFKQTFLTPILKNISLSTDEENGFC</sequence>
<gene>
    <name evidence="1" type="ORF">PACLA_8A039132</name>
</gene>
<dbReference type="Gene3D" id="1.10.150.20">
    <property type="entry name" value="5' to 3' exonuclease, C-terminal subdomain"/>
    <property type="match status" value="1"/>
</dbReference>
<keyword evidence="1" id="KW-0808">Transferase</keyword>
<comment type="caution">
    <text evidence="1">The sequence shown here is derived from an EMBL/GenBank/DDBJ whole genome shotgun (WGS) entry which is preliminary data.</text>
</comment>
<organism evidence="1 2">
    <name type="scientific">Paramuricea clavata</name>
    <name type="common">Red gorgonian</name>
    <name type="synonym">Violescent sea-whip</name>
    <dbReference type="NCBI Taxonomy" id="317549"/>
    <lineage>
        <taxon>Eukaryota</taxon>
        <taxon>Metazoa</taxon>
        <taxon>Cnidaria</taxon>
        <taxon>Anthozoa</taxon>
        <taxon>Octocorallia</taxon>
        <taxon>Malacalcyonacea</taxon>
        <taxon>Plexauridae</taxon>
        <taxon>Paramuricea</taxon>
    </lineage>
</organism>
<dbReference type="Proteomes" id="UP001152795">
    <property type="component" value="Unassembled WGS sequence"/>
</dbReference>
<evidence type="ECO:0000313" key="1">
    <source>
        <dbReference type="EMBL" id="CAB4003581.1"/>
    </source>
</evidence>
<dbReference type="PANTHER" id="PTHR46670">
    <property type="entry name" value="ENDO/EXONUCLEASE/PHOSPHATASE DOMAIN-CONTAINING PROTEIN"/>
    <property type="match status" value="1"/>
</dbReference>
<dbReference type="GO" id="GO:0003964">
    <property type="term" value="F:RNA-directed DNA polymerase activity"/>
    <property type="evidence" value="ECO:0007669"/>
    <property type="project" value="UniProtKB-KW"/>
</dbReference>
<keyword evidence="1" id="KW-0548">Nucleotidyltransferase</keyword>
<protein>
    <submittedName>
        <fullName evidence="1">RNA-directed DNA polymerase from transposon X-element</fullName>
    </submittedName>
</protein>
<dbReference type="AlphaFoldDB" id="A0A6S7IB76"/>
<dbReference type="EMBL" id="CACRXK020004668">
    <property type="protein sequence ID" value="CAB4003581.1"/>
    <property type="molecule type" value="Genomic_DNA"/>
</dbReference>
<dbReference type="OrthoDB" id="10066052at2759"/>
<keyword evidence="1" id="KW-0695">RNA-directed DNA polymerase</keyword>
<reference evidence="1" key="1">
    <citation type="submission" date="2020-04" db="EMBL/GenBank/DDBJ databases">
        <authorList>
            <person name="Alioto T."/>
            <person name="Alioto T."/>
            <person name="Gomez Garrido J."/>
        </authorList>
    </citation>
    <scope>NUCLEOTIDE SEQUENCE</scope>
    <source>
        <strain evidence="1">A484AB</strain>
    </source>
</reference>
<dbReference type="PANTHER" id="PTHR46670:SF3">
    <property type="entry name" value="ENDONUCLEASE_EXONUCLEASE_PHOSPHATASE DOMAIN-CONTAINING PROTEIN"/>
    <property type="match status" value="1"/>
</dbReference>
<name>A0A6S7IB76_PARCT</name>
<evidence type="ECO:0000313" key="2">
    <source>
        <dbReference type="Proteomes" id="UP001152795"/>
    </source>
</evidence>
<dbReference type="SUPFAM" id="SSF47807">
    <property type="entry name" value="5' to 3' exonuclease, C-terminal subdomain"/>
    <property type="match status" value="1"/>
</dbReference>